<gene>
    <name evidence="1" type="ORF">BDD43_5689</name>
</gene>
<reference evidence="1 2" key="1">
    <citation type="submission" date="2018-10" db="EMBL/GenBank/DDBJ databases">
        <title>Genomic Encyclopedia of Archaeal and Bacterial Type Strains, Phase II (KMG-II): from individual species to whole genera.</title>
        <authorList>
            <person name="Goeker M."/>
        </authorList>
    </citation>
    <scope>NUCLEOTIDE SEQUENCE [LARGE SCALE GENOMIC DNA]</scope>
    <source>
        <strain evidence="1 2">DSM 18602</strain>
    </source>
</reference>
<dbReference type="RefSeq" id="WP_121201468.1">
    <property type="nucleotide sequence ID" value="NZ_RBKU01000001.1"/>
</dbReference>
<comment type="caution">
    <text evidence="1">The sequence shown here is derived from an EMBL/GenBank/DDBJ whole genome shotgun (WGS) entry which is preliminary data.</text>
</comment>
<dbReference type="Proteomes" id="UP000268007">
    <property type="component" value="Unassembled WGS sequence"/>
</dbReference>
<organism evidence="1 2">
    <name type="scientific">Mucilaginibacter gracilis</name>
    <dbReference type="NCBI Taxonomy" id="423350"/>
    <lineage>
        <taxon>Bacteria</taxon>
        <taxon>Pseudomonadati</taxon>
        <taxon>Bacteroidota</taxon>
        <taxon>Sphingobacteriia</taxon>
        <taxon>Sphingobacteriales</taxon>
        <taxon>Sphingobacteriaceae</taxon>
        <taxon>Mucilaginibacter</taxon>
    </lineage>
</organism>
<evidence type="ECO:0000313" key="2">
    <source>
        <dbReference type="Proteomes" id="UP000268007"/>
    </source>
</evidence>
<keyword evidence="2" id="KW-1185">Reference proteome</keyword>
<protein>
    <submittedName>
        <fullName evidence="1">Uncharacterized protein</fullName>
    </submittedName>
</protein>
<accession>A0A495JAB6</accession>
<dbReference type="OrthoDB" id="1454315at2"/>
<evidence type="ECO:0000313" key="1">
    <source>
        <dbReference type="EMBL" id="RKR85418.1"/>
    </source>
</evidence>
<sequence>MSFSRFFYNKNSLKRKILDIKADIENTVFSYCTEKFDITWYGAYDIDPKHLVYWICIKTDKVKHELESNLELNQLLRSLLEKHRYPLAAQPHVFISFESQETVDRESDGNWYHHFK</sequence>
<dbReference type="AlphaFoldDB" id="A0A495JAB6"/>
<dbReference type="EMBL" id="RBKU01000001">
    <property type="protein sequence ID" value="RKR85418.1"/>
    <property type="molecule type" value="Genomic_DNA"/>
</dbReference>
<proteinExistence type="predicted"/>
<name>A0A495JAB6_9SPHI</name>